<comment type="caution">
    <text evidence="4">The sequence shown here is derived from an EMBL/GenBank/DDBJ whole genome shotgun (WGS) entry which is preliminary data.</text>
</comment>
<dbReference type="Pfam" id="PF12624">
    <property type="entry name" value="VPS13_N"/>
    <property type="match status" value="1"/>
</dbReference>
<dbReference type="PANTHER" id="PTHR16166">
    <property type="entry name" value="VACUOLAR PROTEIN SORTING-ASSOCIATED PROTEIN VPS13"/>
    <property type="match status" value="1"/>
</dbReference>
<keyword evidence="5" id="KW-1185">Reference proteome</keyword>
<comment type="similarity">
    <text evidence="1">Belongs to the VPS13 family.</text>
</comment>
<gene>
    <name evidence="4" type="ORF">M0811_06652</name>
</gene>
<evidence type="ECO:0000259" key="3">
    <source>
        <dbReference type="Pfam" id="PF12624"/>
    </source>
</evidence>
<dbReference type="OrthoDB" id="428159at2759"/>
<protein>
    <submittedName>
        <fullName evidence="4">Vacuolar protein sorting-associated protein 13a-related</fullName>
    </submittedName>
</protein>
<dbReference type="Proteomes" id="UP001149090">
    <property type="component" value="Unassembled WGS sequence"/>
</dbReference>
<evidence type="ECO:0000313" key="4">
    <source>
        <dbReference type="EMBL" id="KAJ5075790.1"/>
    </source>
</evidence>
<feature type="domain" description="Chorein N-terminal" evidence="3">
    <location>
        <begin position="3"/>
        <end position="378"/>
    </location>
</feature>
<dbReference type="GO" id="GO:0045053">
    <property type="term" value="P:protein retention in Golgi apparatus"/>
    <property type="evidence" value="ECO:0007669"/>
    <property type="project" value="TreeGrafter"/>
</dbReference>
<dbReference type="AlphaFoldDB" id="A0A9Q0LNK2"/>
<dbReference type="PANTHER" id="PTHR16166:SF93">
    <property type="entry name" value="INTERMEMBRANE LIPID TRANSFER PROTEIN VPS13"/>
    <property type="match status" value="1"/>
</dbReference>
<accession>A0A9Q0LNK2</accession>
<reference evidence="4" key="1">
    <citation type="submission" date="2022-10" db="EMBL/GenBank/DDBJ databases">
        <title>Novel sulphate-reducing endosymbionts in the free-living metamonad Anaeramoeba.</title>
        <authorList>
            <person name="Jerlstrom-Hultqvist J."/>
            <person name="Cepicka I."/>
            <person name="Gallot-Lavallee L."/>
            <person name="Salas-Leiva D."/>
            <person name="Curtis B.A."/>
            <person name="Zahonova K."/>
            <person name="Pipaliya S."/>
            <person name="Dacks J."/>
            <person name="Roger A.J."/>
        </authorList>
    </citation>
    <scope>NUCLEOTIDE SEQUENCE</scope>
    <source>
        <strain evidence="4">BMAN</strain>
    </source>
</reference>
<keyword evidence="2" id="KW-0813">Transport</keyword>
<sequence length="381" mass="44694">MQTVLTSVLNHLLGQFVEHLDSSNLKLGVFKGDVSLNNLKLKVDALNFLKLPIKIKEGFLGEFRLKIPWKNLKNGTILLEINKIYLICSSSNYVNDDDAIEQAYEIKKKLLESYELSQKEKKIKSPGFVDSLVAKIIDNLKVSIKNIHLRYEGAAFRRNFAFGITLDQLNIQSSDKDWNGNTNTRTDTLFKNITFDHLSLYWDTDTDPVVFNSIEEFDRKLDSLIPKKNKEQVYHQYLLRPVGGILKLKMKKFAYALGDSLEEPRFDILAHFETFSFTFEDLQYKMIVHIASLLGRFYRMEKFNIYHKPKAPVRIGMDQVSKEWWKYIYRCGKGIVLEKKGLFNWDTLVTTTQKRKEYVSLWKKKNFKIEKIQEKSRKFQN</sequence>
<dbReference type="InterPro" id="IPR026847">
    <property type="entry name" value="VPS13"/>
</dbReference>
<proteinExistence type="inferred from homology"/>
<evidence type="ECO:0000313" key="5">
    <source>
        <dbReference type="Proteomes" id="UP001149090"/>
    </source>
</evidence>
<evidence type="ECO:0000256" key="2">
    <source>
        <dbReference type="ARBA" id="ARBA00022448"/>
    </source>
</evidence>
<evidence type="ECO:0000256" key="1">
    <source>
        <dbReference type="ARBA" id="ARBA00006545"/>
    </source>
</evidence>
<dbReference type="EMBL" id="JAPDFW010000063">
    <property type="protein sequence ID" value="KAJ5075790.1"/>
    <property type="molecule type" value="Genomic_DNA"/>
</dbReference>
<dbReference type="InterPro" id="IPR026854">
    <property type="entry name" value="VPS13_N"/>
</dbReference>
<dbReference type="GO" id="GO:0006623">
    <property type="term" value="P:protein targeting to vacuole"/>
    <property type="evidence" value="ECO:0007669"/>
    <property type="project" value="TreeGrafter"/>
</dbReference>
<name>A0A9Q0LNK2_ANAIG</name>
<organism evidence="4 5">
    <name type="scientific">Anaeramoeba ignava</name>
    <name type="common">Anaerobic marine amoeba</name>
    <dbReference type="NCBI Taxonomy" id="1746090"/>
    <lineage>
        <taxon>Eukaryota</taxon>
        <taxon>Metamonada</taxon>
        <taxon>Anaeramoebidae</taxon>
        <taxon>Anaeramoeba</taxon>
    </lineage>
</organism>